<comment type="subcellular location">
    <subcellularLocation>
        <location evidence="1 13">Nucleus</location>
    </subcellularLocation>
</comment>
<dbReference type="PANTHER" id="PTHR11093">
    <property type="entry name" value="RUVB-RELATED REPTIN AND PONTIN"/>
    <property type="match status" value="1"/>
</dbReference>
<evidence type="ECO:0000256" key="14">
    <source>
        <dbReference type="SAM" id="MobiDB-lite"/>
    </source>
</evidence>
<dbReference type="Proteomes" id="UP000799421">
    <property type="component" value="Unassembled WGS sequence"/>
</dbReference>
<reference evidence="16" key="1">
    <citation type="journal article" date="2020" name="Stud. Mycol.">
        <title>101 Dothideomycetes genomes: a test case for predicting lifestyles and emergence of pathogens.</title>
        <authorList>
            <person name="Haridas S."/>
            <person name="Albert R."/>
            <person name="Binder M."/>
            <person name="Bloem J."/>
            <person name="Labutti K."/>
            <person name="Salamov A."/>
            <person name="Andreopoulos B."/>
            <person name="Baker S."/>
            <person name="Barry K."/>
            <person name="Bills G."/>
            <person name="Bluhm B."/>
            <person name="Cannon C."/>
            <person name="Castanera R."/>
            <person name="Culley D."/>
            <person name="Daum C."/>
            <person name="Ezra D."/>
            <person name="Gonzalez J."/>
            <person name="Henrissat B."/>
            <person name="Kuo A."/>
            <person name="Liang C."/>
            <person name="Lipzen A."/>
            <person name="Lutzoni F."/>
            <person name="Magnuson J."/>
            <person name="Mondo S."/>
            <person name="Nolan M."/>
            <person name="Ohm R."/>
            <person name="Pangilinan J."/>
            <person name="Park H.-J."/>
            <person name="Ramirez L."/>
            <person name="Alfaro M."/>
            <person name="Sun H."/>
            <person name="Tritt A."/>
            <person name="Yoshinaga Y."/>
            <person name="Zwiers L.-H."/>
            <person name="Turgeon B."/>
            <person name="Goodwin S."/>
            <person name="Spatafora J."/>
            <person name="Crous P."/>
            <person name="Grigoriev I."/>
        </authorList>
    </citation>
    <scope>NUCLEOTIDE SEQUENCE</scope>
    <source>
        <strain evidence="16">CBS 480.64</strain>
    </source>
</reference>
<dbReference type="Gene3D" id="3.40.50.300">
    <property type="entry name" value="P-loop containing nucleotide triphosphate hydrolases"/>
    <property type="match status" value="1"/>
</dbReference>
<dbReference type="Pfam" id="PF17856">
    <property type="entry name" value="TIP49_C"/>
    <property type="match status" value="1"/>
</dbReference>
<dbReference type="InterPro" id="IPR010339">
    <property type="entry name" value="TIP49_P-loop"/>
</dbReference>
<dbReference type="GO" id="GO:0005634">
    <property type="term" value="C:nucleus"/>
    <property type="evidence" value="ECO:0007669"/>
    <property type="project" value="UniProtKB-SubCell"/>
</dbReference>
<evidence type="ECO:0000256" key="3">
    <source>
        <dbReference type="ARBA" id="ARBA00022741"/>
    </source>
</evidence>
<proteinExistence type="inferred from homology"/>
<evidence type="ECO:0000256" key="6">
    <source>
        <dbReference type="ARBA" id="ARBA00022806"/>
    </source>
</evidence>
<dbReference type="GO" id="GO:0005524">
    <property type="term" value="F:ATP binding"/>
    <property type="evidence" value="ECO:0007669"/>
    <property type="project" value="UniProtKB-KW"/>
</dbReference>
<gene>
    <name evidence="16" type="ORF">K470DRAFT_173441</name>
</gene>
<keyword evidence="5 13" id="KW-0378">Hydrolase</keyword>
<evidence type="ECO:0000256" key="2">
    <source>
        <dbReference type="ARBA" id="ARBA00007519"/>
    </source>
</evidence>
<evidence type="ECO:0000256" key="7">
    <source>
        <dbReference type="ARBA" id="ARBA00022840"/>
    </source>
</evidence>
<comment type="catalytic activity">
    <reaction evidence="12 13">
        <text>ATP + H2O = ADP + phosphate + H(+)</text>
        <dbReference type="Rhea" id="RHEA:13065"/>
        <dbReference type="ChEBI" id="CHEBI:15377"/>
        <dbReference type="ChEBI" id="CHEBI:15378"/>
        <dbReference type="ChEBI" id="CHEBI:30616"/>
        <dbReference type="ChEBI" id="CHEBI:43474"/>
        <dbReference type="ChEBI" id="CHEBI:456216"/>
        <dbReference type="EC" id="3.6.4.12"/>
    </reaction>
</comment>
<dbReference type="CDD" id="cd00009">
    <property type="entry name" value="AAA"/>
    <property type="match status" value="1"/>
</dbReference>
<name>A0A6A7C5H0_9PEZI</name>
<dbReference type="OrthoDB" id="10060499at2759"/>
<keyword evidence="3 13" id="KW-0547">Nucleotide-binding</keyword>
<protein>
    <recommendedName>
        <fullName evidence="13">RuvB-like helicase</fullName>
        <ecNumber evidence="13">3.6.4.12</ecNumber>
    </recommendedName>
</protein>
<keyword evidence="13" id="KW-0805">Transcription regulation</keyword>
<evidence type="ECO:0000256" key="10">
    <source>
        <dbReference type="ARBA" id="ARBA00023204"/>
    </source>
</evidence>
<keyword evidence="6 13" id="KW-0347">Helicase</keyword>
<dbReference type="EC" id="3.6.4.12" evidence="13"/>
<keyword evidence="17" id="KW-1185">Reference proteome</keyword>
<keyword evidence="7 13" id="KW-0067">ATP-binding</keyword>
<evidence type="ECO:0000259" key="15">
    <source>
        <dbReference type="SMART" id="SM00382"/>
    </source>
</evidence>
<evidence type="ECO:0000256" key="4">
    <source>
        <dbReference type="ARBA" id="ARBA00022763"/>
    </source>
</evidence>
<sequence>MASATIAAKPADGEKAVQISEVRPSTRDNRTAAHSHIKGLGLRPDGTADTASHGFVGQTAAREACGVVVDLIRAKKMSGKAVLLAGGPGTGKTALALAISQELGTKVPFCPMTGSEVYSAEVKKTEALMENFRRAIGLRVHERKEVYEGEVTELTPEESENPLGAYGRTVSHLVVTLRSSRGTKKLRLDPSIYEAVQKERVRVGDVVYIEANTGAVKRVGRSDAFSTEFDLEAEEYVPVPKGEVHKKKDIVQDVTLHDLDVANAQPQGGQDVLSVVGQLVKPRKTEITDKLRAEVNRVVNRYIDNDVAELVPGVLFIDEVHMLDIECFTFLNRALESSLSPIVVLASNRGRTTVRGTTSPLAPADPGLVCAHGIPPDLLPRLLIIPTHPYTADEMRSIIQTRARLEFAAPSGPQLADNAQALKSSATLAPDALEAATNQGERVSLRYALQLLAPAAILAKARGSEGTITAADIQEATELFWDAGRSAGAFSGFIE</sequence>
<dbReference type="GO" id="GO:0016787">
    <property type="term" value="F:hydrolase activity"/>
    <property type="evidence" value="ECO:0007669"/>
    <property type="project" value="UniProtKB-KW"/>
</dbReference>
<evidence type="ECO:0000313" key="16">
    <source>
        <dbReference type="EMBL" id="KAF2862492.1"/>
    </source>
</evidence>
<dbReference type="GO" id="GO:0006281">
    <property type="term" value="P:DNA repair"/>
    <property type="evidence" value="ECO:0007669"/>
    <property type="project" value="UniProtKB-KW"/>
</dbReference>
<organism evidence="16 17">
    <name type="scientific">Piedraia hortae CBS 480.64</name>
    <dbReference type="NCBI Taxonomy" id="1314780"/>
    <lineage>
        <taxon>Eukaryota</taxon>
        <taxon>Fungi</taxon>
        <taxon>Dikarya</taxon>
        <taxon>Ascomycota</taxon>
        <taxon>Pezizomycotina</taxon>
        <taxon>Dothideomycetes</taxon>
        <taxon>Dothideomycetidae</taxon>
        <taxon>Capnodiales</taxon>
        <taxon>Piedraiaceae</taxon>
        <taxon>Piedraia</taxon>
    </lineage>
</organism>
<dbReference type="InterPro" id="IPR003593">
    <property type="entry name" value="AAA+_ATPase"/>
</dbReference>
<evidence type="ECO:0000256" key="8">
    <source>
        <dbReference type="ARBA" id="ARBA00022853"/>
    </source>
</evidence>
<keyword evidence="8 13" id="KW-0156">Chromatin regulator</keyword>
<dbReference type="InterPro" id="IPR027417">
    <property type="entry name" value="P-loop_NTPase"/>
</dbReference>
<feature type="region of interest" description="Disordered" evidence="14">
    <location>
        <begin position="1"/>
        <end position="44"/>
    </location>
</feature>
<evidence type="ECO:0000256" key="11">
    <source>
        <dbReference type="ARBA" id="ARBA00023242"/>
    </source>
</evidence>
<comment type="similarity">
    <text evidence="2 13">Belongs to the RuvB family.</text>
</comment>
<dbReference type="Gene3D" id="1.10.8.60">
    <property type="match status" value="1"/>
</dbReference>
<dbReference type="GO" id="GO:0003678">
    <property type="term" value="F:DNA helicase activity"/>
    <property type="evidence" value="ECO:0007669"/>
    <property type="project" value="UniProtKB-EC"/>
</dbReference>
<dbReference type="Gene3D" id="2.40.50.360">
    <property type="entry name" value="RuvB-like helicase, domain II"/>
    <property type="match status" value="1"/>
</dbReference>
<dbReference type="InterPro" id="IPR027238">
    <property type="entry name" value="RuvB-like"/>
</dbReference>
<evidence type="ECO:0000256" key="5">
    <source>
        <dbReference type="ARBA" id="ARBA00022801"/>
    </source>
</evidence>
<evidence type="ECO:0000256" key="9">
    <source>
        <dbReference type="ARBA" id="ARBA00023159"/>
    </source>
</evidence>
<keyword evidence="11 13" id="KW-0539">Nucleus</keyword>
<keyword evidence="4 13" id="KW-0227">DNA damage</keyword>
<dbReference type="AlphaFoldDB" id="A0A6A7C5H0"/>
<dbReference type="SMART" id="SM00382">
    <property type="entry name" value="AAA"/>
    <property type="match status" value="1"/>
</dbReference>
<evidence type="ECO:0000313" key="17">
    <source>
        <dbReference type="Proteomes" id="UP000799421"/>
    </source>
</evidence>
<dbReference type="InterPro" id="IPR041048">
    <property type="entry name" value="RuvB-like_C"/>
</dbReference>
<dbReference type="InterPro" id="IPR042487">
    <property type="entry name" value="RuvBL1/2_DNA/RNA_bd_dom"/>
</dbReference>
<keyword evidence="13" id="KW-0804">Transcription</keyword>
<keyword evidence="9" id="KW-0010">Activator</keyword>
<evidence type="ECO:0000256" key="1">
    <source>
        <dbReference type="ARBA" id="ARBA00004123"/>
    </source>
</evidence>
<feature type="domain" description="AAA+ ATPase" evidence="15">
    <location>
        <begin position="78"/>
        <end position="368"/>
    </location>
</feature>
<dbReference type="GO" id="GO:0006325">
    <property type="term" value="P:chromatin organization"/>
    <property type="evidence" value="ECO:0007669"/>
    <property type="project" value="UniProtKB-KW"/>
</dbReference>
<keyword evidence="10 13" id="KW-0234">DNA repair</keyword>
<dbReference type="Pfam" id="PF06068">
    <property type="entry name" value="TIP49"/>
    <property type="match status" value="1"/>
</dbReference>
<dbReference type="FunFam" id="2.40.50.360:FF:000001">
    <property type="entry name" value="RuvB-like helicase"/>
    <property type="match status" value="1"/>
</dbReference>
<accession>A0A6A7C5H0</accession>
<evidence type="ECO:0000256" key="13">
    <source>
        <dbReference type="RuleBase" id="RU363048"/>
    </source>
</evidence>
<comment type="function">
    <text evidence="13">DNA helicase participates in several chromatin remodeling complexes, including the SWR1 and the INO80 complexes.</text>
</comment>
<dbReference type="SUPFAM" id="SSF52540">
    <property type="entry name" value="P-loop containing nucleoside triphosphate hydrolases"/>
    <property type="match status" value="1"/>
</dbReference>
<dbReference type="EMBL" id="MU005965">
    <property type="protein sequence ID" value="KAF2862492.1"/>
    <property type="molecule type" value="Genomic_DNA"/>
</dbReference>
<evidence type="ECO:0000256" key="12">
    <source>
        <dbReference type="ARBA" id="ARBA00047995"/>
    </source>
</evidence>